<sequence length="223" mass="23495">MKAFAFVLLCALAAVQGRHTGLQSTSSAAALGENPWLVHLRIAVSTSGLLETCAGSLIGNQWVLTAASCVADSRFIWVRYGVVNVINPSLVTENSLVRIHPDYNLASGENNIALININRLVESTENIEPIGIGESSDAGKFCAFGGPDGPGEILNCYDVEVSKDEDGALSVSSDEVEVTRYDVGAALVSDGAQVGVLVDDSGNFIATAKYADWLKQETGLDFA</sequence>
<keyword evidence="4" id="KW-0645">Protease</keyword>
<feature type="chain" id="PRO_5003004307" evidence="2">
    <location>
        <begin position="18"/>
        <end position="223"/>
    </location>
</feature>
<keyword evidence="1" id="KW-1015">Disulfide bond</keyword>
<dbReference type="InterPro" id="IPR009003">
    <property type="entry name" value="Peptidase_S1_PA"/>
</dbReference>
<dbReference type="Pfam" id="PF00089">
    <property type="entry name" value="Trypsin"/>
    <property type="match status" value="1"/>
</dbReference>
<dbReference type="PROSITE" id="PS50240">
    <property type="entry name" value="TRYPSIN_DOM"/>
    <property type="match status" value="1"/>
</dbReference>
<gene>
    <name evidence="4" type="primary">SP38</name>
</gene>
<name>C9W8I0_9NEOP</name>
<dbReference type="SMART" id="SM00020">
    <property type="entry name" value="Tryp_SPc"/>
    <property type="match status" value="1"/>
</dbReference>
<keyword evidence="4" id="KW-0378">Hydrolase</keyword>
<reference evidence="4" key="1">
    <citation type="journal article" date="2010" name="Arch. Insect Biochem. Physiol.">
        <title>Characterization of the Mamestra configurata (Lepidoptera: Noctuidae) larval midgut protease complement and adaptation to feeding on artificial diet, Brassica species, and protease inhibitor.</title>
        <authorList>
            <person name="Erlandson M.A."/>
            <person name="Hegedus D.D."/>
            <person name="Baldwin D."/>
            <person name="Noakes A."/>
            <person name="Toprak U."/>
        </authorList>
    </citation>
    <scope>NUCLEOTIDE SEQUENCE</scope>
</reference>
<evidence type="ECO:0000256" key="2">
    <source>
        <dbReference type="SAM" id="SignalP"/>
    </source>
</evidence>
<feature type="signal peptide" evidence="2">
    <location>
        <begin position="1"/>
        <end position="17"/>
    </location>
</feature>
<proteinExistence type="evidence at transcript level"/>
<evidence type="ECO:0000259" key="3">
    <source>
        <dbReference type="PROSITE" id="PS50240"/>
    </source>
</evidence>
<dbReference type="AlphaFoldDB" id="C9W8I0"/>
<evidence type="ECO:0000313" key="4">
    <source>
        <dbReference type="EMBL" id="ACR15993.2"/>
    </source>
</evidence>
<organism evidence="4">
    <name type="scientific">Mamestra configurata</name>
    <name type="common">bertha armyworm</name>
    <dbReference type="NCBI Taxonomy" id="174822"/>
    <lineage>
        <taxon>Eukaryota</taxon>
        <taxon>Metazoa</taxon>
        <taxon>Ecdysozoa</taxon>
        <taxon>Arthropoda</taxon>
        <taxon>Hexapoda</taxon>
        <taxon>Insecta</taxon>
        <taxon>Pterygota</taxon>
        <taxon>Neoptera</taxon>
        <taxon>Endopterygota</taxon>
        <taxon>Lepidoptera</taxon>
        <taxon>Glossata</taxon>
        <taxon>Ditrysia</taxon>
        <taxon>Noctuoidea</taxon>
        <taxon>Noctuidae</taxon>
        <taxon>Noctuinae</taxon>
        <taxon>Hadenini</taxon>
        <taxon>Mamestra</taxon>
    </lineage>
</organism>
<dbReference type="EMBL" id="FJ205426">
    <property type="protein sequence ID" value="ACR15993.2"/>
    <property type="molecule type" value="mRNA"/>
</dbReference>
<protein>
    <submittedName>
        <fullName evidence="4">Serine protease 38</fullName>
    </submittedName>
</protein>
<evidence type="ECO:0000256" key="1">
    <source>
        <dbReference type="ARBA" id="ARBA00023157"/>
    </source>
</evidence>
<dbReference type="SUPFAM" id="SSF50494">
    <property type="entry name" value="Trypsin-like serine proteases"/>
    <property type="match status" value="1"/>
</dbReference>
<dbReference type="GO" id="GO:0004252">
    <property type="term" value="F:serine-type endopeptidase activity"/>
    <property type="evidence" value="ECO:0007669"/>
    <property type="project" value="InterPro"/>
</dbReference>
<dbReference type="Gene3D" id="2.40.10.10">
    <property type="entry name" value="Trypsin-like serine proteases"/>
    <property type="match status" value="1"/>
</dbReference>
<accession>C9W8I0</accession>
<dbReference type="InterPro" id="IPR001254">
    <property type="entry name" value="Trypsin_dom"/>
</dbReference>
<keyword evidence="2" id="KW-0732">Signal</keyword>
<feature type="domain" description="Peptidase S1" evidence="3">
    <location>
        <begin position="14"/>
        <end position="219"/>
    </location>
</feature>
<dbReference type="InterPro" id="IPR043504">
    <property type="entry name" value="Peptidase_S1_PA_chymotrypsin"/>
</dbReference>
<dbReference type="GO" id="GO:0006508">
    <property type="term" value="P:proteolysis"/>
    <property type="evidence" value="ECO:0007669"/>
    <property type="project" value="UniProtKB-KW"/>
</dbReference>
<dbReference type="PANTHER" id="PTHR24250">
    <property type="entry name" value="CHYMOTRYPSIN-RELATED"/>
    <property type="match status" value="1"/>
</dbReference>